<proteinExistence type="predicted"/>
<reference evidence="2" key="1">
    <citation type="journal article" date="2020" name="Fungal Divers.">
        <title>Resolving the Mortierellaceae phylogeny through synthesis of multi-gene phylogenetics and phylogenomics.</title>
        <authorList>
            <person name="Vandepol N."/>
            <person name="Liber J."/>
            <person name="Desiro A."/>
            <person name="Na H."/>
            <person name="Kennedy M."/>
            <person name="Barry K."/>
            <person name="Grigoriev I.V."/>
            <person name="Miller A.N."/>
            <person name="O'Donnell K."/>
            <person name="Stajich J.E."/>
            <person name="Bonito G."/>
        </authorList>
    </citation>
    <scope>NUCLEOTIDE SEQUENCE</scope>
    <source>
        <strain evidence="2">MES-2147</strain>
    </source>
</reference>
<name>A0A9P6IHR1_9FUNG</name>
<dbReference type="Proteomes" id="UP000749646">
    <property type="component" value="Unassembled WGS sequence"/>
</dbReference>
<accession>A0A9P6IHR1</accession>
<protein>
    <submittedName>
        <fullName evidence="2">Uncharacterized protein</fullName>
    </submittedName>
</protein>
<feature type="chain" id="PRO_5040262103" evidence="1">
    <location>
        <begin position="20"/>
        <end position="83"/>
    </location>
</feature>
<feature type="signal peptide" evidence="1">
    <location>
        <begin position="1"/>
        <end position="19"/>
    </location>
</feature>
<keyword evidence="1" id="KW-0732">Signal</keyword>
<gene>
    <name evidence="2" type="ORF">BGZ65_011207</name>
</gene>
<organism evidence="2 3">
    <name type="scientific">Modicella reniformis</name>
    <dbReference type="NCBI Taxonomy" id="1440133"/>
    <lineage>
        <taxon>Eukaryota</taxon>
        <taxon>Fungi</taxon>
        <taxon>Fungi incertae sedis</taxon>
        <taxon>Mucoromycota</taxon>
        <taxon>Mortierellomycotina</taxon>
        <taxon>Mortierellomycetes</taxon>
        <taxon>Mortierellales</taxon>
        <taxon>Mortierellaceae</taxon>
        <taxon>Modicella</taxon>
    </lineage>
</organism>
<sequence length="83" mass="8368">MKFTSAIIALSVVVAMTQAVVVPGVGEVGTTPAVSTPQGAQDINPLRRRGLPVPVPNTDLNGINPNEVVNPATGLLGPVTGLT</sequence>
<evidence type="ECO:0000256" key="1">
    <source>
        <dbReference type="SAM" id="SignalP"/>
    </source>
</evidence>
<dbReference type="EMBL" id="JAAAHW010011242">
    <property type="protein sequence ID" value="KAF9920502.1"/>
    <property type="molecule type" value="Genomic_DNA"/>
</dbReference>
<dbReference type="AlphaFoldDB" id="A0A9P6IHR1"/>
<keyword evidence="3" id="KW-1185">Reference proteome</keyword>
<evidence type="ECO:0000313" key="2">
    <source>
        <dbReference type="EMBL" id="KAF9920502.1"/>
    </source>
</evidence>
<evidence type="ECO:0000313" key="3">
    <source>
        <dbReference type="Proteomes" id="UP000749646"/>
    </source>
</evidence>
<feature type="non-terminal residue" evidence="2">
    <location>
        <position position="83"/>
    </location>
</feature>
<comment type="caution">
    <text evidence="2">The sequence shown here is derived from an EMBL/GenBank/DDBJ whole genome shotgun (WGS) entry which is preliminary data.</text>
</comment>